<evidence type="ECO:0000313" key="3">
    <source>
        <dbReference type="EMBL" id="MFC3764832.1"/>
    </source>
</evidence>
<evidence type="ECO:0000259" key="2">
    <source>
        <dbReference type="Pfam" id="PF11716"/>
    </source>
</evidence>
<organism evidence="3 4">
    <name type="scientific">Tenggerimyces flavus</name>
    <dbReference type="NCBI Taxonomy" id="1708749"/>
    <lineage>
        <taxon>Bacteria</taxon>
        <taxon>Bacillati</taxon>
        <taxon>Actinomycetota</taxon>
        <taxon>Actinomycetes</taxon>
        <taxon>Propionibacteriales</taxon>
        <taxon>Nocardioidaceae</taxon>
        <taxon>Tenggerimyces</taxon>
    </lineage>
</organism>
<dbReference type="InterPro" id="IPR034660">
    <property type="entry name" value="DinB/YfiT-like"/>
</dbReference>
<sequence>MVELAPVLADLADECADLDRLVADLPAASWDLPTPAPGWTIAHQIAHLAWTEEAAITAATAPDAFGERIREALDDFDRFVDRGAQAGATALPAEILERWRRSRSTLADALRATPPGTKLPWYGVPIGAVSMASARIMETWAHGLDVADALGMTREPTDRLRHVAHLAVRTRDFAFALRQLPAPTEEFRVALTAPDGSSEWTWGPEDADQQVTGPALDLCLLATQRRHRTDLALVAHGADADRWLDIAQTFAGPPGAGRPAGGAR</sequence>
<dbReference type="Pfam" id="PF11716">
    <property type="entry name" value="MDMPI_N"/>
    <property type="match status" value="1"/>
</dbReference>
<dbReference type="InterPro" id="IPR024344">
    <property type="entry name" value="MDMPI_metal-binding"/>
</dbReference>
<dbReference type="InterPro" id="IPR013917">
    <property type="entry name" value="tRNA_wybutosine-synth"/>
</dbReference>
<comment type="caution">
    <text evidence="3">The sequence shown here is derived from an EMBL/GenBank/DDBJ whole genome shotgun (WGS) entry which is preliminary data.</text>
</comment>
<dbReference type="EMBL" id="JBHRZH010000033">
    <property type="protein sequence ID" value="MFC3764832.1"/>
    <property type="molecule type" value="Genomic_DNA"/>
</dbReference>
<proteinExistence type="predicted"/>
<dbReference type="Proteomes" id="UP001595699">
    <property type="component" value="Unassembled WGS sequence"/>
</dbReference>
<dbReference type="Gene3D" id="1.20.120.450">
    <property type="entry name" value="dinb family like domain"/>
    <property type="match status" value="1"/>
</dbReference>
<gene>
    <name evidence="3" type="ORF">ACFOUW_28610</name>
</gene>
<reference evidence="4" key="1">
    <citation type="journal article" date="2019" name="Int. J. Syst. Evol. Microbiol.">
        <title>The Global Catalogue of Microorganisms (GCM) 10K type strain sequencing project: providing services to taxonomists for standard genome sequencing and annotation.</title>
        <authorList>
            <consortium name="The Broad Institute Genomics Platform"/>
            <consortium name="The Broad Institute Genome Sequencing Center for Infectious Disease"/>
            <person name="Wu L."/>
            <person name="Ma J."/>
        </authorList>
    </citation>
    <scope>NUCLEOTIDE SEQUENCE [LARGE SCALE GENOMIC DNA]</scope>
    <source>
        <strain evidence="4">CGMCC 4.7241</strain>
    </source>
</reference>
<keyword evidence="4" id="KW-1185">Reference proteome</keyword>
<dbReference type="InterPro" id="IPR017518">
    <property type="entry name" value="CHP03084"/>
</dbReference>
<dbReference type="NCBIfam" id="TIGR03083">
    <property type="entry name" value="maleylpyruvate isomerase family mycothiol-dependent enzyme"/>
    <property type="match status" value="1"/>
</dbReference>
<evidence type="ECO:0000259" key="1">
    <source>
        <dbReference type="Pfam" id="PF08608"/>
    </source>
</evidence>
<evidence type="ECO:0000313" key="4">
    <source>
        <dbReference type="Proteomes" id="UP001595699"/>
    </source>
</evidence>
<dbReference type="Pfam" id="PF08608">
    <property type="entry name" value="Wyosine_form"/>
    <property type="match status" value="1"/>
</dbReference>
<dbReference type="RefSeq" id="WP_307782635.1">
    <property type="nucleotide sequence ID" value="NZ_JAFBCM010000001.1"/>
</dbReference>
<feature type="domain" description="tRNA wybutosine-synthesis" evidence="1">
    <location>
        <begin position="183"/>
        <end position="231"/>
    </location>
</feature>
<dbReference type="SUPFAM" id="SSF109854">
    <property type="entry name" value="DinB/YfiT-like putative metalloenzymes"/>
    <property type="match status" value="1"/>
</dbReference>
<accession>A0ABV7YJS0</accession>
<dbReference type="InterPro" id="IPR017517">
    <property type="entry name" value="Maleyloyr_isom"/>
</dbReference>
<feature type="domain" description="Mycothiol-dependent maleylpyruvate isomerase metal-binding" evidence="2">
    <location>
        <begin position="11"/>
        <end position="147"/>
    </location>
</feature>
<name>A0ABV7YJS0_9ACTN</name>
<protein>
    <submittedName>
        <fullName evidence="3">TIGR03084 family metal-binding protein</fullName>
    </submittedName>
</protein>
<dbReference type="NCBIfam" id="TIGR03084">
    <property type="entry name" value="TIGR03084 family metal-binding protein"/>
    <property type="match status" value="1"/>
</dbReference>